<comment type="caution">
    <text evidence="1">The sequence shown here is derived from an EMBL/GenBank/DDBJ whole genome shotgun (WGS) entry which is preliminary data.</text>
</comment>
<proteinExistence type="predicted"/>
<protein>
    <submittedName>
        <fullName evidence="1">Uncharacterized protein</fullName>
    </submittedName>
</protein>
<organism evidence="1 2">
    <name type="scientific">Pieris macdunnoughi</name>
    <dbReference type="NCBI Taxonomy" id="345717"/>
    <lineage>
        <taxon>Eukaryota</taxon>
        <taxon>Metazoa</taxon>
        <taxon>Ecdysozoa</taxon>
        <taxon>Arthropoda</taxon>
        <taxon>Hexapoda</taxon>
        <taxon>Insecta</taxon>
        <taxon>Pterygota</taxon>
        <taxon>Neoptera</taxon>
        <taxon>Endopterygota</taxon>
        <taxon>Lepidoptera</taxon>
        <taxon>Glossata</taxon>
        <taxon>Ditrysia</taxon>
        <taxon>Papilionoidea</taxon>
        <taxon>Pieridae</taxon>
        <taxon>Pierinae</taxon>
        <taxon>Pieris</taxon>
    </lineage>
</organism>
<gene>
    <name evidence="1" type="ORF">PMACD_LOCUS427</name>
</gene>
<accession>A0A821L833</accession>
<dbReference type="OrthoDB" id="6378952at2759"/>
<sequence>MCHICSKSIWDGRSFENNLSGRAHSIMMQKTVESYALTAGTMRQEFKIRDMKRIRKSGQHPTRDFYCALCDIYAADESGHCTTVSHCKLKKYLHPTCTACHKEMPTRLSWMSTV</sequence>
<evidence type="ECO:0000313" key="1">
    <source>
        <dbReference type="EMBL" id="CAF4747145.1"/>
    </source>
</evidence>
<dbReference type="AlphaFoldDB" id="A0A821L833"/>
<dbReference type="Proteomes" id="UP000663880">
    <property type="component" value="Unassembled WGS sequence"/>
</dbReference>
<evidence type="ECO:0000313" key="2">
    <source>
        <dbReference type="Proteomes" id="UP000663880"/>
    </source>
</evidence>
<keyword evidence="2" id="KW-1185">Reference proteome</keyword>
<name>A0A821L833_9NEOP</name>
<reference evidence="1" key="1">
    <citation type="submission" date="2021-02" db="EMBL/GenBank/DDBJ databases">
        <authorList>
            <person name="Steward A R."/>
        </authorList>
    </citation>
    <scope>NUCLEOTIDE SEQUENCE</scope>
</reference>
<dbReference type="EMBL" id="CAJOBZ010000001">
    <property type="protein sequence ID" value="CAF4747145.1"/>
    <property type="molecule type" value="Genomic_DNA"/>
</dbReference>